<dbReference type="PANTHER" id="PTHR35936:SF6">
    <property type="entry name" value="AMINO ACID ABC TRANSPORTER SUBSTRATE-BINDING PAAT FAMILY PROTEIN"/>
    <property type="match status" value="1"/>
</dbReference>
<dbReference type="AlphaFoldDB" id="A0A318JGT2"/>
<proteinExistence type="predicted"/>
<feature type="signal peptide" evidence="2">
    <location>
        <begin position="1"/>
        <end position="18"/>
    </location>
</feature>
<accession>A0A318JGT2</accession>
<reference evidence="4 5" key="1">
    <citation type="submission" date="2018-05" db="EMBL/GenBank/DDBJ databases">
        <title>Genomic Encyclopedia of Type Strains, Phase IV (KMG-IV): sequencing the most valuable type-strain genomes for metagenomic binning, comparative biology and taxonomic classification.</title>
        <authorList>
            <person name="Goeker M."/>
        </authorList>
    </citation>
    <scope>NUCLEOTIDE SEQUENCE [LARGE SCALE GENOMIC DNA]</scope>
    <source>
        <strain evidence="4 5">DSM 25134</strain>
    </source>
</reference>
<dbReference type="SUPFAM" id="SSF53850">
    <property type="entry name" value="Periplasmic binding protein-like II"/>
    <property type="match status" value="1"/>
</dbReference>
<keyword evidence="1 2" id="KW-0732">Signal</keyword>
<dbReference type="EMBL" id="QJKC01000009">
    <property type="protein sequence ID" value="PXX46323.1"/>
    <property type="molecule type" value="Genomic_DNA"/>
</dbReference>
<evidence type="ECO:0000313" key="5">
    <source>
        <dbReference type="Proteomes" id="UP000248395"/>
    </source>
</evidence>
<name>A0A318JGT2_9NEIS</name>
<comment type="caution">
    <text evidence="4">The sequence shown here is derived from an EMBL/GenBank/DDBJ whole genome shotgun (WGS) entry which is preliminary data.</text>
</comment>
<protein>
    <submittedName>
        <fullName evidence="4">Amino acid ABC transporter substrate-binding protein (PAAT family)</fullName>
    </submittedName>
</protein>
<dbReference type="InterPro" id="IPR001638">
    <property type="entry name" value="Solute-binding_3/MltF_N"/>
</dbReference>
<dbReference type="PANTHER" id="PTHR35936">
    <property type="entry name" value="MEMBRANE-BOUND LYTIC MUREIN TRANSGLYCOSYLASE F"/>
    <property type="match status" value="1"/>
</dbReference>
<dbReference type="SMART" id="SM00062">
    <property type="entry name" value="PBPb"/>
    <property type="match status" value="1"/>
</dbReference>
<dbReference type="Gene3D" id="3.40.190.10">
    <property type="entry name" value="Periplasmic binding protein-like II"/>
    <property type="match status" value="2"/>
</dbReference>
<feature type="domain" description="Solute-binding protein family 3/N-terminal" evidence="3">
    <location>
        <begin position="26"/>
        <end position="253"/>
    </location>
</feature>
<evidence type="ECO:0000256" key="2">
    <source>
        <dbReference type="SAM" id="SignalP"/>
    </source>
</evidence>
<gene>
    <name evidence="4" type="ORF">DFR38_109165</name>
</gene>
<dbReference type="OrthoDB" id="8581336at2"/>
<dbReference type="RefSeq" id="WP_059286541.1">
    <property type="nucleotide sequence ID" value="NZ_LNQU01000089.1"/>
</dbReference>
<sequence>MVGLNKTWLALLTGAALAQVAAAGGMLKIGVSDSDAPPIVVLTPDNQALSGGLTKELGDALAAELGMKAQYVVIARKRVENAIETGKVNIVCNANPEWYGNAARLGWTREFYPQVERALSLKDMPDLHQADEMAGKRIGTIRGYSYPTLEHLWAVGRTTRVDEPRLELLVKSLQKHLTDVAISSELELAWWAKTNPQEARAFKQHPLTVTYMPTMCAVAPSSPVSTEKLNQGIEAMRRSGKLKAILKAYEWQAE</sequence>
<dbReference type="Proteomes" id="UP000248395">
    <property type="component" value="Unassembled WGS sequence"/>
</dbReference>
<evidence type="ECO:0000259" key="3">
    <source>
        <dbReference type="SMART" id="SM00062"/>
    </source>
</evidence>
<evidence type="ECO:0000256" key="1">
    <source>
        <dbReference type="ARBA" id="ARBA00022729"/>
    </source>
</evidence>
<feature type="chain" id="PRO_5016383121" evidence="2">
    <location>
        <begin position="19"/>
        <end position="254"/>
    </location>
</feature>
<dbReference type="Pfam" id="PF00497">
    <property type="entry name" value="SBP_bac_3"/>
    <property type="match status" value="1"/>
</dbReference>
<organism evidence="4 5">
    <name type="scientific">Aquitalea magnusonii</name>
    <dbReference type="NCBI Taxonomy" id="332411"/>
    <lineage>
        <taxon>Bacteria</taxon>
        <taxon>Pseudomonadati</taxon>
        <taxon>Pseudomonadota</taxon>
        <taxon>Betaproteobacteria</taxon>
        <taxon>Neisseriales</taxon>
        <taxon>Chromobacteriaceae</taxon>
        <taxon>Aquitalea</taxon>
    </lineage>
</organism>
<keyword evidence="5" id="KW-1185">Reference proteome</keyword>
<evidence type="ECO:0000313" key="4">
    <source>
        <dbReference type="EMBL" id="PXX46323.1"/>
    </source>
</evidence>